<accession>A0A1T4X3Y0</accession>
<dbReference type="InterPro" id="IPR018649">
    <property type="entry name" value="SHOCT"/>
</dbReference>
<feature type="transmembrane region" description="Helical" evidence="1">
    <location>
        <begin position="34"/>
        <end position="54"/>
    </location>
</feature>
<evidence type="ECO:0000259" key="2">
    <source>
        <dbReference type="Pfam" id="PF09851"/>
    </source>
</evidence>
<name>A0A1T4X3Y0_9BACT</name>
<dbReference type="AlphaFoldDB" id="A0A1T4X3Y0"/>
<proteinExistence type="predicted"/>
<organism evidence="3 4">
    <name type="scientific">Paucidesulfovibrio gracilis DSM 16080</name>
    <dbReference type="NCBI Taxonomy" id="1121449"/>
    <lineage>
        <taxon>Bacteria</taxon>
        <taxon>Pseudomonadati</taxon>
        <taxon>Thermodesulfobacteriota</taxon>
        <taxon>Desulfovibrionia</taxon>
        <taxon>Desulfovibrionales</taxon>
        <taxon>Desulfovibrionaceae</taxon>
        <taxon>Paucidesulfovibrio</taxon>
    </lineage>
</organism>
<dbReference type="STRING" id="1121449.SAMN02745704_01739"/>
<dbReference type="OrthoDB" id="5461404at2"/>
<dbReference type="EMBL" id="FUYC01000007">
    <property type="protein sequence ID" value="SKA84256.1"/>
    <property type="molecule type" value="Genomic_DNA"/>
</dbReference>
<gene>
    <name evidence="3" type="ORF">SAMN02745704_01739</name>
</gene>
<evidence type="ECO:0000313" key="4">
    <source>
        <dbReference type="Proteomes" id="UP000190027"/>
    </source>
</evidence>
<keyword evidence="1" id="KW-0812">Transmembrane</keyword>
<keyword evidence="1" id="KW-0472">Membrane</keyword>
<feature type="domain" description="SHOCT" evidence="2">
    <location>
        <begin position="70"/>
        <end position="95"/>
    </location>
</feature>
<keyword evidence="1" id="KW-1133">Transmembrane helix</keyword>
<protein>
    <submittedName>
        <fullName evidence="3">Putative membrane protein</fullName>
    </submittedName>
</protein>
<sequence>MPFGEPLMHHANCSSFTDAIFHGFSGHQGWFQGFHFPFGMLGLILLVAGTIWLLTRRRESVCQEAPDVSALELLQRRYASGHIDREEYLRRRTDLNS</sequence>
<dbReference type="Proteomes" id="UP000190027">
    <property type="component" value="Unassembled WGS sequence"/>
</dbReference>
<evidence type="ECO:0000313" key="3">
    <source>
        <dbReference type="EMBL" id="SKA84256.1"/>
    </source>
</evidence>
<dbReference type="RefSeq" id="WP_078717305.1">
    <property type="nucleotide sequence ID" value="NZ_FUYC01000007.1"/>
</dbReference>
<keyword evidence="4" id="KW-1185">Reference proteome</keyword>
<evidence type="ECO:0000256" key="1">
    <source>
        <dbReference type="SAM" id="Phobius"/>
    </source>
</evidence>
<reference evidence="3 4" key="1">
    <citation type="submission" date="2017-02" db="EMBL/GenBank/DDBJ databases">
        <authorList>
            <person name="Peterson S.W."/>
        </authorList>
    </citation>
    <scope>NUCLEOTIDE SEQUENCE [LARGE SCALE GENOMIC DNA]</scope>
    <source>
        <strain evidence="3 4">DSM 16080</strain>
    </source>
</reference>
<dbReference type="Pfam" id="PF09851">
    <property type="entry name" value="SHOCT"/>
    <property type="match status" value="1"/>
</dbReference>